<evidence type="ECO:0000313" key="7">
    <source>
        <dbReference type="Proteomes" id="UP001347796"/>
    </source>
</evidence>
<keyword evidence="3" id="KW-0378">Hydrolase</keyword>
<dbReference type="GO" id="GO:0004623">
    <property type="term" value="F:phospholipase A2 activity"/>
    <property type="evidence" value="ECO:0007669"/>
    <property type="project" value="TreeGrafter"/>
</dbReference>
<feature type="domain" description="LRAT" evidence="5">
    <location>
        <begin position="15"/>
        <end position="126"/>
    </location>
</feature>
<dbReference type="Proteomes" id="UP001347796">
    <property type="component" value="Unassembled WGS sequence"/>
</dbReference>
<comment type="caution">
    <text evidence="6">The sequence shown here is derived from an EMBL/GenBank/DDBJ whole genome shotgun (WGS) entry which is preliminary data.</text>
</comment>
<evidence type="ECO:0000256" key="4">
    <source>
        <dbReference type="ARBA" id="ARBA00023098"/>
    </source>
</evidence>
<evidence type="ECO:0000256" key="3">
    <source>
        <dbReference type="ARBA" id="ARBA00022801"/>
    </source>
</evidence>
<evidence type="ECO:0000256" key="1">
    <source>
        <dbReference type="ARBA" id="ARBA00007824"/>
    </source>
</evidence>
<dbReference type="PANTHER" id="PTHR13943:SF77">
    <property type="entry name" value="LRAT DOMAIN-CONTAINING PROTEIN"/>
    <property type="match status" value="1"/>
</dbReference>
<dbReference type="InterPro" id="IPR007053">
    <property type="entry name" value="LRAT_dom"/>
</dbReference>
<dbReference type="AlphaFoldDB" id="A0AAN8J779"/>
<dbReference type="GO" id="GO:0070292">
    <property type="term" value="P:N-acylphosphatidylethanolamine metabolic process"/>
    <property type="evidence" value="ECO:0007669"/>
    <property type="project" value="TreeGrafter"/>
</dbReference>
<dbReference type="GO" id="GO:0008970">
    <property type="term" value="F:phospholipase A1 activity"/>
    <property type="evidence" value="ECO:0007669"/>
    <property type="project" value="TreeGrafter"/>
</dbReference>
<dbReference type="GO" id="GO:0005737">
    <property type="term" value="C:cytoplasm"/>
    <property type="evidence" value="ECO:0007669"/>
    <property type="project" value="TreeGrafter"/>
</dbReference>
<dbReference type="GO" id="GO:0016410">
    <property type="term" value="F:N-acyltransferase activity"/>
    <property type="evidence" value="ECO:0007669"/>
    <property type="project" value="TreeGrafter"/>
</dbReference>
<comment type="similarity">
    <text evidence="1">Belongs to the H-rev107 family.</text>
</comment>
<organism evidence="6 7">
    <name type="scientific">Patella caerulea</name>
    <name type="common">Rayed Mediterranean limpet</name>
    <dbReference type="NCBI Taxonomy" id="87958"/>
    <lineage>
        <taxon>Eukaryota</taxon>
        <taxon>Metazoa</taxon>
        <taxon>Spiralia</taxon>
        <taxon>Lophotrochozoa</taxon>
        <taxon>Mollusca</taxon>
        <taxon>Gastropoda</taxon>
        <taxon>Patellogastropoda</taxon>
        <taxon>Patelloidea</taxon>
        <taxon>Patellidae</taxon>
        <taxon>Patella</taxon>
    </lineage>
</organism>
<sequence length="154" mass="17643">MSTELGLHNLRVLDQLEEGDIVEFKKWWLSSHYGVYVGHSDIVHVRLLSDGEALFDTLPEGIGVAKKENFWDVAGASKAYKQNIDDGTLRSLDSKTVVERAMSEIDAVFSYRLCNKQFTYWCRYGMVLRSEVEPLVQIFEDVGYYIDTKILGPR</sequence>
<keyword evidence="4" id="KW-0443">Lipid metabolism</keyword>
<accession>A0AAN8J779</accession>
<dbReference type="InterPro" id="IPR051496">
    <property type="entry name" value="H-rev107_PLA/AT"/>
</dbReference>
<evidence type="ECO:0000313" key="6">
    <source>
        <dbReference type="EMBL" id="KAK6171217.1"/>
    </source>
</evidence>
<evidence type="ECO:0000259" key="5">
    <source>
        <dbReference type="Pfam" id="PF04970"/>
    </source>
</evidence>
<protein>
    <recommendedName>
        <fullName evidence="5">LRAT domain-containing protein</fullName>
    </recommendedName>
</protein>
<evidence type="ECO:0000256" key="2">
    <source>
        <dbReference type="ARBA" id="ARBA00022679"/>
    </source>
</evidence>
<gene>
    <name evidence="6" type="ORF">SNE40_019452</name>
</gene>
<dbReference type="EMBL" id="JAZGQO010000014">
    <property type="protein sequence ID" value="KAK6171217.1"/>
    <property type="molecule type" value="Genomic_DNA"/>
</dbReference>
<dbReference type="Gene3D" id="3.90.1720.10">
    <property type="entry name" value="endopeptidase domain like (from Nostoc punctiforme)"/>
    <property type="match status" value="1"/>
</dbReference>
<name>A0AAN8J779_PATCE</name>
<dbReference type="Pfam" id="PF04970">
    <property type="entry name" value="LRAT"/>
    <property type="match status" value="1"/>
</dbReference>
<keyword evidence="7" id="KW-1185">Reference proteome</keyword>
<proteinExistence type="inferred from homology"/>
<dbReference type="PANTHER" id="PTHR13943">
    <property type="entry name" value="HRAS-LIKE SUPPRESSOR - RELATED"/>
    <property type="match status" value="1"/>
</dbReference>
<reference evidence="6 7" key="1">
    <citation type="submission" date="2024-01" db="EMBL/GenBank/DDBJ databases">
        <title>The genome of the rayed Mediterranean limpet Patella caerulea (Linnaeus, 1758).</title>
        <authorList>
            <person name="Anh-Thu Weber A."/>
            <person name="Halstead-Nussloch G."/>
        </authorList>
    </citation>
    <scope>NUCLEOTIDE SEQUENCE [LARGE SCALE GENOMIC DNA]</scope>
    <source>
        <strain evidence="6">AATW-2023a</strain>
        <tissue evidence="6">Whole specimen</tissue>
    </source>
</reference>
<keyword evidence="2" id="KW-0808">Transferase</keyword>